<dbReference type="Gene3D" id="2.130.10.10">
    <property type="entry name" value="YVTN repeat-like/Quinoprotein amine dehydrogenase"/>
    <property type="match status" value="4"/>
</dbReference>
<dbReference type="FunFam" id="3.30.565.10:FF:000078">
    <property type="entry name" value="Two-component sensor histidine kinase"/>
    <property type="match status" value="1"/>
</dbReference>
<dbReference type="InterPro" id="IPR001789">
    <property type="entry name" value="Sig_transdc_resp-reg_receiver"/>
</dbReference>
<dbReference type="GO" id="GO:0000155">
    <property type="term" value="F:phosphorelay sensor kinase activity"/>
    <property type="evidence" value="ECO:0007669"/>
    <property type="project" value="InterPro"/>
</dbReference>
<feature type="domain" description="Response regulatory" evidence="8">
    <location>
        <begin position="1152"/>
        <end position="1274"/>
    </location>
</feature>
<sequence length="1336" mass="147367">MRALYAMVALLLALACASAHGAPPLSLRFDHLSVEDGLAQESVLSIAQDTDGFMWFGSQTGLSRFDGYRFTNFRNIVGDPRTLGNNWVRVLLVDRKGRLWIGTDGGLDRYDVATQTFVHYPAIESTRRGNGNRHVHAIVEDGKDGLWLATADGLQHFDIASGRFTMWHHDELDGSSLVDDQVNALALDATGRLWIGTSSGLDSLGADRKRFVHYPLGGGARHAAVQALLIDGAGALWIGSMAGLERWQPDGKGGNARRRFGLEEAFQPAEVTTLYEDADRQVWAGTRDEGLYRWHSRAGRFENFRHMSSDRRSIGDNQVSALYRDRVGTFWVGTWYAGVSRVDLGSGGFSRIVRKADAPDTLADNKVRAIADDGAGKLWFGSNSGLNHFDPDTGVTRVYRHDPNNPNSLIDLPANAIVRDRAGVLWIGSRTGITRFDVKSGRFSRQQLVPGDADGNFVRGMLATRDGAIWIATRGGLHRLDPITRQIRTWRHDPSKASSLSDNVVRPILEDRHGRLWIGTFNGLDLLDRTTGRFRHFRHDAADPSSLSHDEVHYLLEDRHGALWVGTAVGLNRMVLGRDGAVSFVRYTSKDGLVDDAVAAMLQDLDGRIWISTTTGLSCFDPAAGSWRSFNASDGTTEGAYFDASALRAPDGTLYFGGFNGVTAFNPRAVRDNLVAPRAVITGFQVFNQPVALKDAHGNAVPIEHARRITLSSSDSVFSLEYSALHFAAPQYNRFEYKLEGFDRDWVSTDASKRFATYTNLDPGDYVFKVRAANKDNIWSDEPVALAITIEPPYWKTWWFRSLVVLVVAGGSWGAVKARVSGLRRQKERLEREVSARIEEIKLQNWLLERQTQELREQQRQVRENTDELAQANRALQENEERLQLAKDRAEDAARQKSEFLANMSHEMRTPLAGVIGMLGFALRDRRLGDSTREQILRGQANAQSLLAIINDLLDFSKIEAGKLTIENIDFALDATIENVVSLFEEQAAAHSVDFAVDMDDNLPRFVVGDPTRLRQVLVNLVGNAFKFTKHGSVSLHVERRPDDQLAGADGARTNMIRFTVRDTGVGIASEALPRLFQKFEQADATTTRRYGGTGLGLAICRQLVELMGGTIGVQSIEGVGSTFSVVLPLADGVQPPLAPPVPREPHTHRLKVLCAEDFPTNQIIIRMMLTDLGHDVDIAENGQLAVEACARTRYDLVLMDGRMPEMDGATATRLIRAGGPQGTPVLDPEVMIVALTANASEEDRARYLACGMDAFLAKPVDEAALHLQLSRAIERQLQRGIELPLMPARGAGRPSTAELDEMFEVFTGPPPLAAAAQFPGRRSGDLLARLRAAFA</sequence>
<comment type="catalytic activity">
    <reaction evidence="1">
        <text>ATP + protein L-histidine = ADP + protein N-phospho-L-histidine.</text>
        <dbReference type="EC" id="2.7.13.3"/>
    </reaction>
</comment>
<dbReference type="Proteomes" id="UP000297258">
    <property type="component" value="Unassembled WGS sequence"/>
</dbReference>
<dbReference type="Pfam" id="PF02518">
    <property type="entry name" value="HATPase_c"/>
    <property type="match status" value="1"/>
</dbReference>
<feature type="signal peptide" evidence="6">
    <location>
        <begin position="1"/>
        <end position="21"/>
    </location>
</feature>
<dbReference type="InterPro" id="IPR011110">
    <property type="entry name" value="Reg_prop"/>
</dbReference>
<keyword evidence="10" id="KW-1185">Reference proteome</keyword>
<evidence type="ECO:0000259" key="7">
    <source>
        <dbReference type="PROSITE" id="PS50109"/>
    </source>
</evidence>
<organism evidence="9 10">
    <name type="scientific">Massilia horti</name>
    <dbReference type="NCBI Taxonomy" id="2562153"/>
    <lineage>
        <taxon>Bacteria</taxon>
        <taxon>Pseudomonadati</taxon>
        <taxon>Pseudomonadota</taxon>
        <taxon>Betaproteobacteria</taxon>
        <taxon>Burkholderiales</taxon>
        <taxon>Oxalobacteraceae</taxon>
        <taxon>Telluria group</taxon>
        <taxon>Massilia</taxon>
    </lineage>
</organism>
<feature type="chain" id="PRO_5021425152" description="histidine kinase" evidence="6">
    <location>
        <begin position="22"/>
        <end position="1336"/>
    </location>
</feature>
<keyword evidence="5" id="KW-0175">Coiled coil</keyword>
<dbReference type="SMART" id="SM00388">
    <property type="entry name" value="HisKA"/>
    <property type="match status" value="1"/>
</dbReference>
<dbReference type="Pfam" id="PF07494">
    <property type="entry name" value="Reg_prop"/>
    <property type="match status" value="6"/>
</dbReference>
<dbReference type="Pfam" id="PF00512">
    <property type="entry name" value="HisKA"/>
    <property type="match status" value="1"/>
</dbReference>
<evidence type="ECO:0000256" key="2">
    <source>
        <dbReference type="ARBA" id="ARBA00012438"/>
    </source>
</evidence>
<proteinExistence type="predicted"/>
<dbReference type="Gene3D" id="3.40.50.2300">
    <property type="match status" value="1"/>
</dbReference>
<dbReference type="SUPFAM" id="SSF47384">
    <property type="entry name" value="Homodimeric domain of signal transducing histidine kinase"/>
    <property type="match status" value="1"/>
</dbReference>
<dbReference type="PROSITE" id="PS50109">
    <property type="entry name" value="HIS_KIN"/>
    <property type="match status" value="1"/>
</dbReference>
<feature type="non-terminal residue" evidence="9">
    <location>
        <position position="1336"/>
    </location>
</feature>
<dbReference type="InterPro" id="IPR003594">
    <property type="entry name" value="HATPase_dom"/>
</dbReference>
<dbReference type="InterPro" id="IPR005467">
    <property type="entry name" value="His_kinase_dom"/>
</dbReference>
<dbReference type="EC" id="2.7.13.3" evidence="2"/>
<evidence type="ECO:0000256" key="4">
    <source>
        <dbReference type="PROSITE-ProRule" id="PRU00169"/>
    </source>
</evidence>
<feature type="coiled-coil region" evidence="5">
    <location>
        <begin position="820"/>
        <end position="903"/>
    </location>
</feature>
<dbReference type="InterPro" id="IPR011006">
    <property type="entry name" value="CheY-like_superfamily"/>
</dbReference>
<dbReference type="CDD" id="cd17546">
    <property type="entry name" value="REC_hyHK_CKI1_RcsC-like"/>
    <property type="match status" value="1"/>
</dbReference>
<evidence type="ECO:0000256" key="5">
    <source>
        <dbReference type="SAM" id="Coils"/>
    </source>
</evidence>
<accession>A0A4Y9SQ39</accession>
<dbReference type="InterPro" id="IPR004358">
    <property type="entry name" value="Sig_transdc_His_kin-like_C"/>
</dbReference>
<dbReference type="InterPro" id="IPR015943">
    <property type="entry name" value="WD40/YVTN_repeat-like_dom_sf"/>
</dbReference>
<dbReference type="Pfam" id="PF00072">
    <property type="entry name" value="Response_reg"/>
    <property type="match status" value="1"/>
</dbReference>
<dbReference type="EMBL" id="SPUM01000152">
    <property type="protein sequence ID" value="TFW27354.1"/>
    <property type="molecule type" value="Genomic_DNA"/>
</dbReference>
<keyword evidence="3 4" id="KW-0597">Phosphoprotein</keyword>
<protein>
    <recommendedName>
        <fullName evidence="2">histidine kinase</fullName>
        <ecNumber evidence="2">2.7.13.3</ecNumber>
    </recommendedName>
</protein>
<comment type="caution">
    <text evidence="9">The sequence shown here is derived from an EMBL/GenBank/DDBJ whole genome shotgun (WGS) entry which is preliminary data.</text>
</comment>
<evidence type="ECO:0000256" key="6">
    <source>
        <dbReference type="SAM" id="SignalP"/>
    </source>
</evidence>
<evidence type="ECO:0000256" key="3">
    <source>
        <dbReference type="ARBA" id="ARBA00022553"/>
    </source>
</evidence>
<gene>
    <name evidence="9" type="ORF">E4O92_24500</name>
</gene>
<evidence type="ECO:0000313" key="10">
    <source>
        <dbReference type="Proteomes" id="UP000297258"/>
    </source>
</evidence>
<keyword evidence="6" id="KW-0732">Signal</keyword>
<dbReference type="FunFam" id="2.60.40.10:FF:000791">
    <property type="entry name" value="Two-component system sensor histidine kinase/response regulator"/>
    <property type="match status" value="1"/>
</dbReference>
<feature type="modified residue" description="4-aspartylphosphate" evidence="4">
    <location>
        <position position="1201"/>
    </location>
</feature>
<evidence type="ECO:0000256" key="1">
    <source>
        <dbReference type="ARBA" id="ARBA00000085"/>
    </source>
</evidence>
<dbReference type="PROSITE" id="PS51257">
    <property type="entry name" value="PROKAR_LIPOPROTEIN"/>
    <property type="match status" value="1"/>
</dbReference>
<evidence type="ECO:0000259" key="8">
    <source>
        <dbReference type="PROSITE" id="PS50110"/>
    </source>
</evidence>
<name>A0A4Y9SQ39_9BURK</name>
<dbReference type="Gene3D" id="3.30.565.10">
    <property type="entry name" value="Histidine kinase-like ATPase, C-terminal domain"/>
    <property type="match status" value="1"/>
</dbReference>
<dbReference type="InterPro" id="IPR036097">
    <property type="entry name" value="HisK_dim/P_sf"/>
</dbReference>
<dbReference type="InterPro" id="IPR011123">
    <property type="entry name" value="Y_Y_Y"/>
</dbReference>
<dbReference type="Pfam" id="PF07495">
    <property type="entry name" value="Y_Y_Y"/>
    <property type="match status" value="1"/>
</dbReference>
<dbReference type="PROSITE" id="PS50110">
    <property type="entry name" value="RESPONSE_REGULATORY"/>
    <property type="match status" value="1"/>
</dbReference>
<dbReference type="OrthoDB" id="5477914at2"/>
<dbReference type="SUPFAM" id="SSF63829">
    <property type="entry name" value="Calcium-dependent phosphotriesterase"/>
    <property type="match status" value="3"/>
</dbReference>
<feature type="domain" description="Histidine kinase" evidence="7">
    <location>
        <begin position="903"/>
        <end position="1132"/>
    </location>
</feature>
<reference evidence="9 10" key="1">
    <citation type="submission" date="2019-03" db="EMBL/GenBank/DDBJ databases">
        <title>Draft genome of Massilia hortus sp. nov., a novel bacterial species of the Oxalobacteraceae family.</title>
        <authorList>
            <person name="Peta V."/>
            <person name="Raths R."/>
            <person name="Bucking H."/>
        </authorList>
    </citation>
    <scope>NUCLEOTIDE SEQUENCE [LARGE SCALE GENOMIC DNA]</scope>
    <source>
        <strain evidence="9 10">ONC3</strain>
    </source>
</reference>
<dbReference type="InterPro" id="IPR013783">
    <property type="entry name" value="Ig-like_fold"/>
</dbReference>
<dbReference type="PANTHER" id="PTHR45339">
    <property type="entry name" value="HYBRID SIGNAL TRANSDUCTION HISTIDINE KINASE J"/>
    <property type="match status" value="1"/>
</dbReference>
<dbReference type="InterPro" id="IPR003661">
    <property type="entry name" value="HisK_dim/P_dom"/>
</dbReference>
<dbReference type="SMART" id="SM00387">
    <property type="entry name" value="HATPase_c"/>
    <property type="match status" value="1"/>
</dbReference>
<evidence type="ECO:0000313" key="9">
    <source>
        <dbReference type="EMBL" id="TFW27354.1"/>
    </source>
</evidence>
<dbReference type="SUPFAM" id="SSF55874">
    <property type="entry name" value="ATPase domain of HSP90 chaperone/DNA topoisomerase II/histidine kinase"/>
    <property type="match status" value="1"/>
</dbReference>
<dbReference type="PRINTS" id="PR00344">
    <property type="entry name" value="BCTRLSENSOR"/>
</dbReference>
<dbReference type="CDD" id="cd00082">
    <property type="entry name" value="HisKA"/>
    <property type="match status" value="1"/>
</dbReference>
<dbReference type="Gene3D" id="2.60.40.10">
    <property type="entry name" value="Immunoglobulins"/>
    <property type="match status" value="1"/>
</dbReference>
<dbReference type="SMART" id="SM00448">
    <property type="entry name" value="REC"/>
    <property type="match status" value="1"/>
</dbReference>
<dbReference type="SUPFAM" id="SSF52172">
    <property type="entry name" value="CheY-like"/>
    <property type="match status" value="1"/>
</dbReference>
<dbReference type="CDD" id="cd16922">
    <property type="entry name" value="HATPase_EvgS-ArcB-TorS-like"/>
    <property type="match status" value="1"/>
</dbReference>
<dbReference type="Gene3D" id="1.10.287.130">
    <property type="match status" value="1"/>
</dbReference>
<dbReference type="InterPro" id="IPR036890">
    <property type="entry name" value="HATPase_C_sf"/>
</dbReference>
<dbReference type="PANTHER" id="PTHR45339:SF3">
    <property type="entry name" value="HISTIDINE KINASE"/>
    <property type="match status" value="1"/>
</dbReference>